<dbReference type="Proteomes" id="UP000176511">
    <property type="component" value="Unassembled WGS sequence"/>
</dbReference>
<keyword evidence="1" id="KW-0472">Membrane</keyword>
<dbReference type="CDD" id="cd00198">
    <property type="entry name" value="vWFA"/>
    <property type="match status" value="1"/>
</dbReference>
<keyword evidence="1" id="KW-0812">Transmembrane</keyword>
<dbReference type="AlphaFoldDB" id="A0A1F6DLA1"/>
<feature type="transmembrane region" description="Helical" evidence="1">
    <location>
        <begin position="27"/>
        <end position="45"/>
    </location>
</feature>
<organism evidence="3 4">
    <name type="scientific">Candidatus Kaiserbacteria bacterium RIFCSPHIGHO2_02_FULL_49_34</name>
    <dbReference type="NCBI Taxonomy" id="1798491"/>
    <lineage>
        <taxon>Bacteria</taxon>
        <taxon>Candidatus Kaiseribacteriota</taxon>
    </lineage>
</organism>
<dbReference type="InterPro" id="IPR051266">
    <property type="entry name" value="CLCR"/>
</dbReference>
<reference evidence="3 4" key="1">
    <citation type="journal article" date="2016" name="Nat. Commun.">
        <title>Thousands of microbial genomes shed light on interconnected biogeochemical processes in an aquifer system.</title>
        <authorList>
            <person name="Anantharaman K."/>
            <person name="Brown C.T."/>
            <person name="Hug L.A."/>
            <person name="Sharon I."/>
            <person name="Castelle C.J."/>
            <person name="Probst A.J."/>
            <person name="Thomas B.C."/>
            <person name="Singh A."/>
            <person name="Wilkins M.J."/>
            <person name="Karaoz U."/>
            <person name="Brodie E.L."/>
            <person name="Williams K.H."/>
            <person name="Hubbard S.S."/>
            <person name="Banfield J.F."/>
        </authorList>
    </citation>
    <scope>NUCLEOTIDE SEQUENCE [LARGE SCALE GENOMIC DNA]</scope>
</reference>
<sequence length="482" mass="51701">MQETSPHNTTEFYTPSPLRWWAFSRQVLYGTGILVLVLALMYWGYRSFLYAEPTCFDGIENGMETGIDCGGACDKICTATVVAPKVEWAQAFKVTDGVYHAVAVVTNANRVAGTRSLPYTIILEDAQGVIAERSGTTTLPPDGQYPLFEARIATGVRTPTSVRITFDHATSYWSALTWNRNDYTVLTRTISGAGAPTPRLTASIQNNLYTATEDLRVVAVVYDSKRMPLVASQTVIPRLGAQEKRDAIFTWTSPIAGTLRSCQIPSDLVLMMDRSGSMAADGGTPPEPLHSAKNAAASFIETLGASDRAGLVSYATTPSIDGALAVEHAQTRDAIMNITIGKDGIQYTDLSAAIREAARVLQAGHNPDARQVIALLTDGDVTRPLNPQGVRDIPYAEAQALEAADAVKRAGISLYTIGFGKVYEGAGAEVARNRELITALATSPAHSFFAPTATDLAGVYKEISEGICEDGPAIIDIFIVPQ</sequence>
<comment type="caution">
    <text evidence="3">The sequence shown here is derived from an EMBL/GenBank/DDBJ whole genome shotgun (WGS) entry which is preliminary data.</text>
</comment>
<dbReference type="PROSITE" id="PS50234">
    <property type="entry name" value="VWFA"/>
    <property type="match status" value="1"/>
</dbReference>
<feature type="domain" description="VWFA" evidence="2">
    <location>
        <begin position="267"/>
        <end position="463"/>
    </location>
</feature>
<dbReference type="PANTHER" id="PTHR10579">
    <property type="entry name" value="CALCIUM-ACTIVATED CHLORIDE CHANNEL REGULATOR"/>
    <property type="match status" value="1"/>
</dbReference>
<dbReference type="InterPro" id="IPR036465">
    <property type="entry name" value="vWFA_dom_sf"/>
</dbReference>
<proteinExistence type="predicted"/>
<keyword evidence="1" id="KW-1133">Transmembrane helix</keyword>
<dbReference type="Gene3D" id="3.40.50.410">
    <property type="entry name" value="von Willebrand factor, type A domain"/>
    <property type="match status" value="1"/>
</dbReference>
<dbReference type="InterPro" id="IPR002035">
    <property type="entry name" value="VWF_A"/>
</dbReference>
<dbReference type="STRING" id="1798491.A3C87_01245"/>
<dbReference type="SMART" id="SM00327">
    <property type="entry name" value="VWA"/>
    <property type="match status" value="1"/>
</dbReference>
<name>A0A1F6DLA1_9BACT</name>
<dbReference type="EMBL" id="MFLE01000009">
    <property type="protein sequence ID" value="OGG62198.1"/>
    <property type="molecule type" value="Genomic_DNA"/>
</dbReference>
<accession>A0A1F6DLA1</accession>
<protein>
    <recommendedName>
        <fullName evidence="2">VWFA domain-containing protein</fullName>
    </recommendedName>
</protein>
<evidence type="ECO:0000313" key="3">
    <source>
        <dbReference type="EMBL" id="OGG62198.1"/>
    </source>
</evidence>
<evidence type="ECO:0000256" key="1">
    <source>
        <dbReference type="SAM" id="Phobius"/>
    </source>
</evidence>
<dbReference type="PANTHER" id="PTHR10579:SF43">
    <property type="entry name" value="ZINC FINGER (C3HC4-TYPE RING FINGER) FAMILY PROTEIN"/>
    <property type="match status" value="1"/>
</dbReference>
<dbReference type="SUPFAM" id="SSF53300">
    <property type="entry name" value="vWA-like"/>
    <property type="match status" value="1"/>
</dbReference>
<gene>
    <name evidence="3" type="ORF">A3C87_01245</name>
</gene>
<evidence type="ECO:0000313" key="4">
    <source>
        <dbReference type="Proteomes" id="UP000176511"/>
    </source>
</evidence>
<evidence type="ECO:0000259" key="2">
    <source>
        <dbReference type="PROSITE" id="PS50234"/>
    </source>
</evidence>
<dbReference type="Pfam" id="PF00092">
    <property type="entry name" value="VWA"/>
    <property type="match status" value="1"/>
</dbReference>